<dbReference type="PANTHER" id="PTHR23088:SF30">
    <property type="entry name" value="OMEGA-AMIDASE NIT2"/>
    <property type="match status" value="1"/>
</dbReference>
<keyword evidence="2" id="KW-0378">Hydrolase</keyword>
<dbReference type="EC" id="3.5.1.3" evidence="4"/>
<evidence type="ECO:0000313" key="9">
    <source>
        <dbReference type="Proteomes" id="UP001283361"/>
    </source>
</evidence>
<dbReference type="Pfam" id="PF00795">
    <property type="entry name" value="CN_hydrolase"/>
    <property type="match status" value="1"/>
</dbReference>
<gene>
    <name evidence="8" type="ORF">RRG08_025497</name>
</gene>
<reference evidence="8" key="1">
    <citation type="journal article" date="2023" name="G3 (Bethesda)">
        <title>A reference genome for the long-term kleptoplast-retaining sea slug Elysia crispata morphotype clarki.</title>
        <authorList>
            <person name="Eastman K.E."/>
            <person name="Pendleton A.L."/>
            <person name="Shaikh M.A."/>
            <person name="Suttiyut T."/>
            <person name="Ogas R."/>
            <person name="Tomko P."/>
            <person name="Gavelis G."/>
            <person name="Widhalm J.R."/>
            <person name="Wisecaver J.H."/>
        </authorList>
    </citation>
    <scope>NUCLEOTIDE SEQUENCE</scope>
    <source>
        <strain evidence="8">ECLA1</strain>
    </source>
</reference>
<comment type="caution">
    <text evidence="8">The sequence shown here is derived from an EMBL/GenBank/DDBJ whole genome shotgun (WGS) entry which is preliminary data.</text>
</comment>
<evidence type="ECO:0000256" key="4">
    <source>
        <dbReference type="ARBA" id="ARBA00039118"/>
    </source>
</evidence>
<protein>
    <recommendedName>
        <fullName evidence="4">omega-amidase</fullName>
        <ecNumber evidence="4">3.5.1.3</ecNumber>
    </recommendedName>
    <alternativeName>
        <fullName evidence="5">Nitrilase homolog 2</fullName>
    </alternativeName>
</protein>
<dbReference type="CDD" id="cd07572">
    <property type="entry name" value="nit"/>
    <property type="match status" value="1"/>
</dbReference>
<evidence type="ECO:0000256" key="2">
    <source>
        <dbReference type="ARBA" id="ARBA00022801"/>
    </source>
</evidence>
<dbReference type="PROSITE" id="PS50263">
    <property type="entry name" value="CN_HYDROLASE"/>
    <property type="match status" value="1"/>
</dbReference>
<comment type="catalytic activity">
    <reaction evidence="3">
        <text>2-oxoglutaramate + H2O = 2-oxoglutarate + NH4(+)</text>
        <dbReference type="Rhea" id="RHEA:32963"/>
        <dbReference type="ChEBI" id="CHEBI:15377"/>
        <dbReference type="ChEBI" id="CHEBI:16769"/>
        <dbReference type="ChEBI" id="CHEBI:16810"/>
        <dbReference type="ChEBI" id="CHEBI:28938"/>
        <dbReference type="EC" id="3.5.1.3"/>
    </reaction>
    <physiologicalReaction direction="left-to-right" evidence="3">
        <dbReference type="Rhea" id="RHEA:32964"/>
    </physiologicalReaction>
</comment>
<organism evidence="8 9">
    <name type="scientific">Elysia crispata</name>
    <name type="common">lettuce slug</name>
    <dbReference type="NCBI Taxonomy" id="231223"/>
    <lineage>
        <taxon>Eukaryota</taxon>
        <taxon>Metazoa</taxon>
        <taxon>Spiralia</taxon>
        <taxon>Lophotrochozoa</taxon>
        <taxon>Mollusca</taxon>
        <taxon>Gastropoda</taxon>
        <taxon>Heterobranchia</taxon>
        <taxon>Euthyneura</taxon>
        <taxon>Panpulmonata</taxon>
        <taxon>Sacoglossa</taxon>
        <taxon>Placobranchoidea</taxon>
        <taxon>Plakobranchidae</taxon>
        <taxon>Elysia</taxon>
    </lineage>
</organism>
<dbReference type="AlphaFoldDB" id="A0AAE1CQX6"/>
<dbReference type="GO" id="GO:0050152">
    <property type="term" value="F:omega-amidase activity"/>
    <property type="evidence" value="ECO:0007669"/>
    <property type="project" value="UniProtKB-EC"/>
</dbReference>
<evidence type="ECO:0000313" key="8">
    <source>
        <dbReference type="EMBL" id="KAK3729156.1"/>
    </source>
</evidence>
<dbReference type="InterPro" id="IPR036526">
    <property type="entry name" value="C-N_Hydrolase_sf"/>
</dbReference>
<evidence type="ECO:0000259" key="7">
    <source>
        <dbReference type="PROSITE" id="PS50263"/>
    </source>
</evidence>
<dbReference type="SUPFAM" id="SSF56317">
    <property type="entry name" value="Carbon-nitrogen hydrolase"/>
    <property type="match status" value="1"/>
</dbReference>
<dbReference type="FunFam" id="3.60.110.10:FF:000002">
    <property type="entry name" value="Nitrilase family member 2"/>
    <property type="match status" value="1"/>
</dbReference>
<comment type="catalytic activity">
    <reaction evidence="6">
        <text>2-oxosuccinamate + H2O = oxaloacetate + NH4(+)</text>
        <dbReference type="Rhea" id="RHEA:59412"/>
        <dbReference type="ChEBI" id="CHEBI:15377"/>
        <dbReference type="ChEBI" id="CHEBI:16452"/>
        <dbReference type="ChEBI" id="CHEBI:28938"/>
        <dbReference type="ChEBI" id="CHEBI:57735"/>
        <dbReference type="EC" id="3.5.1.3"/>
    </reaction>
    <physiologicalReaction direction="left-to-right" evidence="6">
        <dbReference type="Rhea" id="RHEA:59413"/>
    </physiologicalReaction>
</comment>
<dbReference type="EMBL" id="JAWDGP010007158">
    <property type="protein sequence ID" value="KAK3729156.1"/>
    <property type="molecule type" value="Genomic_DNA"/>
</dbReference>
<evidence type="ECO:0000256" key="6">
    <source>
        <dbReference type="ARBA" id="ARBA00048745"/>
    </source>
</evidence>
<dbReference type="Gene3D" id="3.60.110.10">
    <property type="entry name" value="Carbon-nitrogen hydrolase"/>
    <property type="match status" value="1"/>
</dbReference>
<proteinExistence type="inferred from homology"/>
<keyword evidence="9" id="KW-1185">Reference proteome</keyword>
<dbReference type="InterPro" id="IPR045254">
    <property type="entry name" value="Nit1/2_C-N_Hydrolase"/>
</dbReference>
<name>A0AAE1CQX6_9GAST</name>
<dbReference type="GO" id="GO:0006541">
    <property type="term" value="P:glutamine metabolic process"/>
    <property type="evidence" value="ECO:0007669"/>
    <property type="project" value="TreeGrafter"/>
</dbReference>
<sequence>MSKFKVAMIQMAVRKSKSDNVAKAVKFITEASSAGAHIITLPEFFNSSDEAEPIPGPSTQALSAAAISNSVYIVGGSIPEQDGNKIFNTCAVFCPTGEMIAKHRKIHLFDIDIPGKITFEESEDFSPGDKLTIFKTPYCDVGVGICYDIRFAEMAQIYADRGCKLLVYPGEFSMATGPKHWEVLQRLRAVDNQVYVATASRARNTQSGYVAWGHSSVVDPWGDVISMTDEKESIVYADIDLTKLETARWILPLKQHRRQDLYLSSSLNMDKIIRPQ</sequence>
<dbReference type="InterPro" id="IPR003010">
    <property type="entry name" value="C-N_Hydrolase"/>
</dbReference>
<dbReference type="Proteomes" id="UP001283361">
    <property type="component" value="Unassembled WGS sequence"/>
</dbReference>
<feature type="domain" description="CN hydrolase" evidence="7">
    <location>
        <begin position="4"/>
        <end position="241"/>
    </location>
</feature>
<evidence type="ECO:0000256" key="5">
    <source>
        <dbReference type="ARBA" id="ARBA00041576"/>
    </source>
</evidence>
<dbReference type="GO" id="GO:0005739">
    <property type="term" value="C:mitochondrion"/>
    <property type="evidence" value="ECO:0007669"/>
    <property type="project" value="TreeGrafter"/>
</dbReference>
<evidence type="ECO:0000256" key="1">
    <source>
        <dbReference type="ARBA" id="ARBA00010613"/>
    </source>
</evidence>
<accession>A0AAE1CQX6</accession>
<dbReference type="GO" id="GO:0006107">
    <property type="term" value="P:oxaloacetate metabolic process"/>
    <property type="evidence" value="ECO:0007669"/>
    <property type="project" value="TreeGrafter"/>
</dbReference>
<dbReference type="PANTHER" id="PTHR23088">
    <property type="entry name" value="NITRILASE-RELATED"/>
    <property type="match status" value="1"/>
</dbReference>
<comment type="similarity">
    <text evidence="1">Belongs to the carbon-nitrogen hydrolase superfamily. NIT1/NIT2 family.</text>
</comment>
<dbReference type="GO" id="GO:0006528">
    <property type="term" value="P:asparagine metabolic process"/>
    <property type="evidence" value="ECO:0007669"/>
    <property type="project" value="TreeGrafter"/>
</dbReference>
<evidence type="ECO:0000256" key="3">
    <source>
        <dbReference type="ARBA" id="ARBA00036637"/>
    </source>
</evidence>